<organism evidence="1 2">
    <name type="scientific">Thalassotalea castellviae</name>
    <dbReference type="NCBI Taxonomy" id="3075612"/>
    <lineage>
        <taxon>Bacteria</taxon>
        <taxon>Pseudomonadati</taxon>
        <taxon>Pseudomonadota</taxon>
        <taxon>Gammaproteobacteria</taxon>
        <taxon>Alteromonadales</taxon>
        <taxon>Colwelliaceae</taxon>
        <taxon>Thalassotalea</taxon>
    </lineage>
</organism>
<accession>A0ABU3A3R7</accession>
<dbReference type="RefSeq" id="WP_311583586.1">
    <property type="nucleotide sequence ID" value="NZ_JAVRIF010000009.1"/>
</dbReference>
<reference evidence="1 2" key="1">
    <citation type="submission" date="2023-09" db="EMBL/GenBank/DDBJ databases">
        <authorList>
            <person name="Rey-Velasco X."/>
        </authorList>
    </citation>
    <scope>NUCLEOTIDE SEQUENCE [LARGE SCALE GENOMIC DNA]</scope>
    <source>
        <strain evidence="1 2">W431</strain>
    </source>
</reference>
<evidence type="ECO:0000313" key="1">
    <source>
        <dbReference type="EMBL" id="MDT0604804.1"/>
    </source>
</evidence>
<dbReference type="EMBL" id="JAVRIF010000009">
    <property type="protein sequence ID" value="MDT0604804.1"/>
    <property type="molecule type" value="Genomic_DNA"/>
</dbReference>
<name>A0ABU3A3R7_9GAMM</name>
<keyword evidence="2" id="KW-1185">Reference proteome</keyword>
<dbReference type="InterPro" id="IPR021879">
    <property type="entry name" value="VC2046_fam"/>
</dbReference>
<proteinExistence type="predicted"/>
<evidence type="ECO:0000313" key="2">
    <source>
        <dbReference type="Proteomes" id="UP001266357"/>
    </source>
</evidence>
<sequence length="181" mass="20708">MESQSVNSNLLVEELQLGEQLNHCVHSERRADFALMLSMLTDDVLAHSQFKLPYTENTPAETTEDTLRKTFELPKKQRLALESLTQITEFSQADLIEQQQLPTLHLTQALMPKPLAFRDDKTHISATVLSNTRLYCQQQHQLKKHAENNQDKENRLTFNVNEWLKSVQTAIVKAPLLATTA</sequence>
<protein>
    <submittedName>
        <fullName evidence="1">VC2046/SO_2500 family protein</fullName>
    </submittedName>
</protein>
<gene>
    <name evidence="1" type="ORF">RM573_14455</name>
</gene>
<dbReference type="Proteomes" id="UP001266357">
    <property type="component" value="Unassembled WGS sequence"/>
</dbReference>
<comment type="caution">
    <text evidence="1">The sequence shown here is derived from an EMBL/GenBank/DDBJ whole genome shotgun (WGS) entry which is preliminary data.</text>
</comment>
<dbReference type="Pfam" id="PF11993">
    <property type="entry name" value="VC2046"/>
    <property type="match status" value="1"/>
</dbReference>